<dbReference type="Proteomes" id="UP000049855">
    <property type="component" value="Unassembled WGS sequence"/>
</dbReference>
<keyword evidence="1" id="KW-0813">Transport</keyword>
<evidence type="ECO:0000256" key="3">
    <source>
        <dbReference type="ARBA" id="ARBA00022840"/>
    </source>
</evidence>
<reference evidence="6" key="1">
    <citation type="submission" date="2015-03" db="EMBL/GenBank/DDBJ databases">
        <authorList>
            <person name="Nijsse Bart"/>
        </authorList>
    </citation>
    <scope>NUCLEOTIDE SEQUENCE [LARGE SCALE GENOMIC DNA]</scope>
</reference>
<dbReference type="GO" id="GO:0005524">
    <property type="term" value="F:ATP binding"/>
    <property type="evidence" value="ECO:0007669"/>
    <property type="project" value="UniProtKB-KW"/>
</dbReference>
<dbReference type="PANTHER" id="PTHR42788:SF20">
    <property type="entry name" value="ABC TRANSPORTER ATP-BINDING PROTEIN"/>
    <property type="match status" value="1"/>
</dbReference>
<evidence type="ECO:0000256" key="1">
    <source>
        <dbReference type="ARBA" id="ARBA00022448"/>
    </source>
</evidence>
<dbReference type="SUPFAM" id="SSF52540">
    <property type="entry name" value="P-loop containing nucleoside triphosphate hydrolases"/>
    <property type="match status" value="1"/>
</dbReference>
<dbReference type="PROSITE" id="PS50893">
    <property type="entry name" value="ABC_TRANSPORTER_2"/>
    <property type="match status" value="1"/>
</dbReference>
<dbReference type="SMART" id="SM00382">
    <property type="entry name" value="AAA"/>
    <property type="match status" value="1"/>
</dbReference>
<proteinExistence type="predicted"/>
<organism evidence="5 6">
    <name type="scientific">Sporomusa ovata</name>
    <dbReference type="NCBI Taxonomy" id="2378"/>
    <lineage>
        <taxon>Bacteria</taxon>
        <taxon>Bacillati</taxon>
        <taxon>Bacillota</taxon>
        <taxon>Negativicutes</taxon>
        <taxon>Selenomonadales</taxon>
        <taxon>Sporomusaceae</taxon>
        <taxon>Sporomusa</taxon>
    </lineage>
</organism>
<feature type="domain" description="ABC transporter" evidence="4">
    <location>
        <begin position="3"/>
        <end position="234"/>
    </location>
</feature>
<keyword evidence="3 5" id="KW-0067">ATP-binding</keyword>
<dbReference type="InterPro" id="IPR027417">
    <property type="entry name" value="P-loop_NTPase"/>
</dbReference>
<dbReference type="PROSITE" id="PS00211">
    <property type="entry name" value="ABC_TRANSPORTER_1"/>
    <property type="match status" value="1"/>
</dbReference>
<dbReference type="RefSeq" id="WP_021166897.1">
    <property type="nucleotide sequence ID" value="NZ_CTRP01000006.1"/>
</dbReference>
<dbReference type="Pfam" id="PF00005">
    <property type="entry name" value="ABC_tran"/>
    <property type="match status" value="1"/>
</dbReference>
<dbReference type="InterPro" id="IPR017871">
    <property type="entry name" value="ABC_transporter-like_CS"/>
</dbReference>
<protein>
    <submittedName>
        <fullName evidence="5">Alkanesulfonates ABC transporter ATP-binding protein / Sulfonate ABC transporter, ATP-binding subunit SsuB</fullName>
    </submittedName>
</protein>
<keyword evidence="2" id="KW-0547">Nucleotide-binding</keyword>
<evidence type="ECO:0000313" key="6">
    <source>
        <dbReference type="Proteomes" id="UP000049855"/>
    </source>
</evidence>
<dbReference type="Gene3D" id="3.40.50.300">
    <property type="entry name" value="P-loop containing nucleotide triphosphate hydrolases"/>
    <property type="match status" value="1"/>
</dbReference>
<evidence type="ECO:0000259" key="4">
    <source>
        <dbReference type="PROSITE" id="PS50893"/>
    </source>
</evidence>
<dbReference type="CDD" id="cd03293">
    <property type="entry name" value="ABC_NrtD_SsuB_transporters"/>
    <property type="match status" value="1"/>
</dbReference>
<evidence type="ECO:0000313" key="5">
    <source>
        <dbReference type="EMBL" id="CQR71901.1"/>
    </source>
</evidence>
<accession>A0A0U1KWX6</accession>
<sequence length="261" mass="28910">MKVVIEQVGKCYQGPDGQKVTALSDINLTISSEEFVVLVGPSGCGKSTLLNMVGGLLSPTSGTIYVEGLETDRDPVVGMVFQEIGLFPWRSVVQNIAFGLEETRLSQEQIAERVQSYIELAGLQGFENSLPRQLSGGMRQRVGIARALAIQPDLLLMDEPFSALDAQTRTLMQEELLKLWTATRLSTLYVTHNIEEAVFLADRVVVLSRRPGKIIDIIRIDLPREGRDTGECAAQFKNYASQIWQLIRKDAEDALREGEAE</sequence>
<name>A0A0U1KWX6_9FIRM</name>
<gene>
    <name evidence="5" type="ORF">SpAn4DRAFT_4963</name>
</gene>
<dbReference type="AlphaFoldDB" id="A0A0U1KWX6"/>
<dbReference type="EMBL" id="CTRP01000006">
    <property type="protein sequence ID" value="CQR71901.1"/>
    <property type="molecule type" value="Genomic_DNA"/>
</dbReference>
<dbReference type="InterPro" id="IPR003439">
    <property type="entry name" value="ABC_transporter-like_ATP-bd"/>
</dbReference>
<keyword evidence="6" id="KW-1185">Reference proteome</keyword>
<dbReference type="InterPro" id="IPR050166">
    <property type="entry name" value="ABC_transporter_ATP-bind"/>
</dbReference>
<dbReference type="GO" id="GO:0016887">
    <property type="term" value="F:ATP hydrolysis activity"/>
    <property type="evidence" value="ECO:0007669"/>
    <property type="project" value="InterPro"/>
</dbReference>
<dbReference type="PANTHER" id="PTHR42788">
    <property type="entry name" value="TAURINE IMPORT ATP-BINDING PROTEIN-RELATED"/>
    <property type="match status" value="1"/>
</dbReference>
<evidence type="ECO:0000256" key="2">
    <source>
        <dbReference type="ARBA" id="ARBA00022741"/>
    </source>
</evidence>
<dbReference type="InterPro" id="IPR003593">
    <property type="entry name" value="AAA+_ATPase"/>
</dbReference>